<dbReference type="GO" id="GO:0005997">
    <property type="term" value="P:xylulose metabolic process"/>
    <property type="evidence" value="ECO:0007669"/>
    <property type="project" value="TreeGrafter"/>
</dbReference>
<dbReference type="SUPFAM" id="SSF53067">
    <property type="entry name" value="Actin-like ATPase domain"/>
    <property type="match status" value="2"/>
</dbReference>
<feature type="domain" description="Carbohydrate kinase FGGY C-terminal" evidence="4">
    <location>
        <begin position="260"/>
        <end position="440"/>
    </location>
</feature>
<dbReference type="AlphaFoldDB" id="A0AAD7XJS9"/>
<evidence type="ECO:0000256" key="3">
    <source>
        <dbReference type="ARBA" id="ARBA00022777"/>
    </source>
</evidence>
<sequence>MLLLWMLLARRSWALVGLGVDLGTSGVRVCVVEKANGVRVVGEAKTAWSDDEGREPEVWLGALRECLGKCEGVGEATRIAVSGTSASLLAVEGGAVSRSPMMYCDSVDAATIRPIEASAPAGHVTRSRTSALGKLLAWNLRASEVPVHQADYVAAALASYDGEVVSGPYRSDWHNALKLGFDVEELRWPEWVREVAPAVGSLGVVRPGEPTRTVSAAAAAWWGAREGARIVGGTTDSIAAYLACSATEAGDIDPRPGEAVTSLGSTTALKLVSETRVDDDARGVYSHRLDDRWLVGGASNAGCRVLRAWMFDDEELADLAAKIEVDAHPVNSAGVYPLVSTGERFPVDDPDKEPRLPDFYQQKDRRRLLEMLLLGISDVERLGYKALRDLGATDLVSVRTAGGGAKNKTWRLMRERMLGVPVYEAEHTEASFGAALLALRHA</sequence>
<comment type="similarity">
    <text evidence="1">Belongs to the FGGY kinase family.</text>
</comment>
<dbReference type="CDD" id="cd07783">
    <property type="entry name" value="ASKHA_NBD_FGGY_SePSK_AtXK1-like"/>
    <property type="match status" value="1"/>
</dbReference>
<evidence type="ECO:0000313" key="6">
    <source>
        <dbReference type="Proteomes" id="UP001230188"/>
    </source>
</evidence>
<reference evidence="5" key="1">
    <citation type="submission" date="2023-01" db="EMBL/GenBank/DDBJ databases">
        <title>Metagenome sequencing of chrysophaentin producing Chrysophaeum taylorii.</title>
        <authorList>
            <person name="Davison J."/>
            <person name="Bewley C."/>
        </authorList>
    </citation>
    <scope>NUCLEOTIDE SEQUENCE</scope>
    <source>
        <strain evidence="5">NIES-1699</strain>
    </source>
</reference>
<evidence type="ECO:0000256" key="1">
    <source>
        <dbReference type="ARBA" id="ARBA00009156"/>
    </source>
</evidence>
<dbReference type="EMBL" id="JAQMWT010000391">
    <property type="protein sequence ID" value="KAJ8601993.1"/>
    <property type="molecule type" value="Genomic_DNA"/>
</dbReference>
<keyword evidence="3" id="KW-0418">Kinase</keyword>
<keyword evidence="2" id="KW-0808">Transferase</keyword>
<evidence type="ECO:0000313" key="5">
    <source>
        <dbReference type="EMBL" id="KAJ8601993.1"/>
    </source>
</evidence>
<evidence type="ECO:0000259" key="4">
    <source>
        <dbReference type="Pfam" id="PF02782"/>
    </source>
</evidence>
<dbReference type="Proteomes" id="UP001230188">
    <property type="component" value="Unassembled WGS sequence"/>
</dbReference>
<organism evidence="5 6">
    <name type="scientific">Chrysophaeum taylorii</name>
    <dbReference type="NCBI Taxonomy" id="2483200"/>
    <lineage>
        <taxon>Eukaryota</taxon>
        <taxon>Sar</taxon>
        <taxon>Stramenopiles</taxon>
        <taxon>Ochrophyta</taxon>
        <taxon>Pelagophyceae</taxon>
        <taxon>Pelagomonadales</taxon>
        <taxon>Pelagomonadaceae</taxon>
        <taxon>Chrysophaeum</taxon>
    </lineage>
</organism>
<dbReference type="InterPro" id="IPR043129">
    <property type="entry name" value="ATPase_NBD"/>
</dbReference>
<accession>A0AAD7XJS9</accession>
<keyword evidence="6" id="KW-1185">Reference proteome</keyword>
<dbReference type="Gene3D" id="3.30.420.40">
    <property type="match status" value="2"/>
</dbReference>
<dbReference type="PANTHER" id="PTHR10196:SF80">
    <property type="entry name" value="D-RIBULOSE KINASE"/>
    <property type="match status" value="1"/>
</dbReference>
<proteinExistence type="inferred from homology"/>
<dbReference type="Pfam" id="PF02782">
    <property type="entry name" value="FGGY_C"/>
    <property type="match status" value="1"/>
</dbReference>
<protein>
    <recommendedName>
        <fullName evidence="4">Carbohydrate kinase FGGY C-terminal domain-containing protein</fullName>
    </recommendedName>
</protein>
<evidence type="ECO:0000256" key="2">
    <source>
        <dbReference type="ARBA" id="ARBA00022679"/>
    </source>
</evidence>
<comment type="caution">
    <text evidence="5">The sequence shown here is derived from an EMBL/GenBank/DDBJ whole genome shotgun (WGS) entry which is preliminary data.</text>
</comment>
<gene>
    <name evidence="5" type="ORF">CTAYLR_002735</name>
</gene>
<name>A0AAD7XJS9_9STRA</name>
<dbReference type="GO" id="GO:0005829">
    <property type="term" value="C:cytosol"/>
    <property type="evidence" value="ECO:0007669"/>
    <property type="project" value="TreeGrafter"/>
</dbReference>
<dbReference type="PANTHER" id="PTHR10196">
    <property type="entry name" value="SUGAR KINASE"/>
    <property type="match status" value="1"/>
</dbReference>
<dbReference type="InterPro" id="IPR018485">
    <property type="entry name" value="FGGY_C"/>
</dbReference>
<dbReference type="GO" id="GO:0004856">
    <property type="term" value="F:D-xylulokinase activity"/>
    <property type="evidence" value="ECO:0007669"/>
    <property type="project" value="TreeGrafter"/>
</dbReference>